<dbReference type="EMBL" id="LJEB01000087">
    <property type="protein sequence ID" value="KPR53931.1"/>
    <property type="molecule type" value="Genomic_DNA"/>
</dbReference>
<evidence type="ECO:0008006" key="3">
    <source>
        <dbReference type="Google" id="ProtNLM"/>
    </source>
</evidence>
<accession>A0AA40TJB0</accession>
<reference evidence="1 2" key="2">
    <citation type="journal article" date="2017" name="PLoS ONE">
        <title>Genomic and phenotypic characterisation of fluoroquinolone resistance mechanisms in Enterobacteriaceae in Durban, South Africa.</title>
        <authorList>
            <person name="Osei Sekyere J."/>
            <person name="Amoako D.G."/>
        </authorList>
    </citation>
    <scope>NUCLEOTIDE SEQUENCE [LARGE SCALE GENOMIC DNA]</scope>
    <source>
        <strain evidence="1 2">ST62:944112508</strain>
    </source>
</reference>
<comment type="caution">
    <text evidence="1">The sequence shown here is derived from an EMBL/GenBank/DDBJ whole genome shotgun (WGS) entry which is preliminary data.</text>
</comment>
<protein>
    <recommendedName>
        <fullName evidence="3">Phage head morphogenesis domain-containing protein</fullName>
    </recommendedName>
</protein>
<name>A0AA40TJB0_CITFR</name>
<proteinExistence type="predicted"/>
<gene>
    <name evidence="1" type="ORF">AN672_18675</name>
</gene>
<evidence type="ECO:0000313" key="2">
    <source>
        <dbReference type="Proteomes" id="UP000050520"/>
    </source>
</evidence>
<dbReference type="RefSeq" id="WP_057064366.1">
    <property type="nucleotide sequence ID" value="NZ_LJEB01000087.1"/>
</dbReference>
<sequence length="276" mass="31667">MATTSRAGKKRKIKSLYEVLTDSVNYYVNNGWDSEKSLLEWSRKLRVAATRESPSPDVARKHLTAIYSRLVVDGGALKDQPPDGPTKVTLDKLKPQFREELNKRIFSSANLIQLNRDQAIERTVQRFQGWVTSIPPDGVSEIDKNAQKQAIRKSVTDLDFISRRVAIDQGHKLASNVKYLLSVQSGAIAFRWHSNWRRPGYNYRIDHKDRDTLIYLLRDSWAVEQGLIKPVHGFYDEITAAGEEVFCSCQVFPIYAPQKLPIEFLTEKGKREFNRV</sequence>
<evidence type="ECO:0000313" key="1">
    <source>
        <dbReference type="EMBL" id="KPR53931.1"/>
    </source>
</evidence>
<dbReference type="AlphaFoldDB" id="A0AA40TJB0"/>
<reference evidence="2" key="1">
    <citation type="submission" date="2015-09" db="EMBL/GenBank/DDBJ databases">
        <title>Prevalence of NDMs in South Africa.</title>
        <authorList>
            <person name="Osei Sekyere J."/>
            <person name="Govinden U."/>
            <person name="Essack S."/>
            <person name="Haldorsen B."/>
            <person name="Samuelsen O."/>
            <person name="Aasnaes B."/>
            <person name="Sundsfjord A."/>
        </authorList>
    </citation>
    <scope>NUCLEOTIDE SEQUENCE [LARGE SCALE GENOMIC DNA]</scope>
    <source>
        <strain evidence="2">ST62:944112508</strain>
    </source>
</reference>
<organism evidence="1 2">
    <name type="scientific">Citrobacter freundii</name>
    <dbReference type="NCBI Taxonomy" id="546"/>
    <lineage>
        <taxon>Bacteria</taxon>
        <taxon>Pseudomonadati</taxon>
        <taxon>Pseudomonadota</taxon>
        <taxon>Gammaproteobacteria</taxon>
        <taxon>Enterobacterales</taxon>
        <taxon>Enterobacteriaceae</taxon>
        <taxon>Citrobacter</taxon>
        <taxon>Citrobacter freundii complex</taxon>
    </lineage>
</organism>
<dbReference type="Proteomes" id="UP000050520">
    <property type="component" value="Unassembled WGS sequence"/>
</dbReference>